<keyword evidence="5" id="KW-0540">Nuclease</keyword>
<evidence type="ECO:0000256" key="3">
    <source>
        <dbReference type="ARBA" id="ARBA00012163"/>
    </source>
</evidence>
<evidence type="ECO:0000256" key="7">
    <source>
        <dbReference type="ARBA" id="ARBA00022839"/>
    </source>
</evidence>
<dbReference type="GO" id="GO:0003723">
    <property type="term" value="F:RNA binding"/>
    <property type="evidence" value="ECO:0007669"/>
    <property type="project" value="UniProtKB-KW"/>
</dbReference>
<dbReference type="Pfam" id="PF17876">
    <property type="entry name" value="CSD2"/>
    <property type="match status" value="1"/>
</dbReference>
<feature type="non-terminal residue" evidence="11">
    <location>
        <position position="1"/>
    </location>
</feature>
<comment type="caution">
    <text evidence="11">The sequence shown here is derived from an EMBL/GenBank/DDBJ whole genome shotgun (WGS) entry which is preliminary data.</text>
</comment>
<dbReference type="FunFam" id="2.40.50.140:FF:000219">
    <property type="entry name" value="Ribonuclease R"/>
    <property type="match status" value="1"/>
</dbReference>
<dbReference type="InterPro" id="IPR050180">
    <property type="entry name" value="RNR_Ribonuclease"/>
</dbReference>
<dbReference type="InterPro" id="IPR011129">
    <property type="entry name" value="CSD"/>
</dbReference>
<dbReference type="SMART" id="SM00955">
    <property type="entry name" value="RNB"/>
    <property type="match status" value="1"/>
</dbReference>
<sequence>IPARMGLVLGKLQGHQKGYGFVIPEEEREDIFIPASSMNGAMHTDRVLAKITKESANGKRCEGEIIRILERGNKTVIGIYEDSKNFGFVVSDDKKIYQDIFIPKGDKNGAKTGQVVIAEIVTYPEKRRNPEGRVIEILGNKEDKGIDILTIIKKNKLPEEFPPKVQSYADNISEAIPEEEYKRREDLRDLTIVTIDGEDAKDLDDAISLEKLSNGNYYLGVHIADVSHYVKEKNPLDKEALKRATSVYLIDRVIPMLPKKLSNGICSLNPKIDRLTLSCFMEIDKNGKVVDHRVVESIIKSTERMTYTDVTKILRDEDEETINKYSNLVDYFKLMEELCKILYKKR</sequence>
<evidence type="ECO:0000259" key="9">
    <source>
        <dbReference type="SMART" id="SM00357"/>
    </source>
</evidence>
<dbReference type="SUPFAM" id="SSF50249">
    <property type="entry name" value="Nucleic acid-binding proteins"/>
    <property type="match status" value="2"/>
</dbReference>
<dbReference type="GO" id="GO:0008859">
    <property type="term" value="F:exoribonuclease II activity"/>
    <property type="evidence" value="ECO:0007669"/>
    <property type="project" value="UniProtKB-EC"/>
</dbReference>
<keyword evidence="6" id="KW-0378">Hydrolase</keyword>
<reference evidence="11 12" key="1">
    <citation type="submission" date="2012-10" db="EMBL/GenBank/DDBJ databases">
        <authorList>
            <person name="Strain E.A."/>
            <person name="Brown E."/>
            <person name="Allard M.W."/>
            <person name="Gonzalez-Escalona N."/>
            <person name="Timme R."/>
        </authorList>
    </citation>
    <scope>NUCLEOTIDE SEQUENCE [LARGE SCALE GENOMIC DNA]</scope>
    <source>
        <strain evidence="11 12">CFSAN001627</strain>
    </source>
</reference>
<dbReference type="InterPro" id="IPR013223">
    <property type="entry name" value="RNase_B_OB_dom"/>
</dbReference>
<feature type="domain" description="RNB" evidence="10">
    <location>
        <begin position="184"/>
        <end position="346"/>
    </location>
</feature>
<dbReference type="EMBL" id="AMXI01001609">
    <property type="protein sequence ID" value="EKN37400.1"/>
    <property type="molecule type" value="Genomic_DNA"/>
</dbReference>
<comment type="subcellular location">
    <subcellularLocation>
        <location evidence="2">Cytoplasm</location>
    </subcellularLocation>
</comment>
<accession>M1ZS47</accession>
<evidence type="ECO:0000259" key="10">
    <source>
        <dbReference type="SMART" id="SM00955"/>
    </source>
</evidence>
<dbReference type="AlphaFoldDB" id="M1ZS47"/>
<reference evidence="11 12" key="2">
    <citation type="submission" date="2013-03" db="EMBL/GenBank/DDBJ databases">
        <title>Diversity in Clostridium botulinum.</title>
        <authorList>
            <person name="Timme R.E."/>
            <person name="Allard M."/>
            <person name="Luo Y."/>
            <person name="Strain E."/>
            <person name="Gonzalez-Escalona N."/>
            <person name="Brown E."/>
        </authorList>
    </citation>
    <scope>NUCLEOTIDE SEQUENCE [LARGE SCALE GENOMIC DNA]</scope>
    <source>
        <strain evidence="11 12">CFSAN001627</strain>
    </source>
</reference>
<dbReference type="GO" id="GO:0006402">
    <property type="term" value="P:mRNA catabolic process"/>
    <property type="evidence" value="ECO:0007669"/>
    <property type="project" value="TreeGrafter"/>
</dbReference>
<dbReference type="SMART" id="SM00357">
    <property type="entry name" value="CSP"/>
    <property type="match status" value="2"/>
</dbReference>
<dbReference type="Pfam" id="PF00773">
    <property type="entry name" value="RNB"/>
    <property type="match status" value="1"/>
</dbReference>
<proteinExistence type="predicted"/>
<gene>
    <name evidence="11" type="ORF">CFSAN001627_25381</name>
</gene>
<feature type="domain" description="Cold-shock" evidence="9">
    <location>
        <begin position="9"/>
        <end position="69"/>
    </location>
</feature>
<dbReference type="Gene3D" id="2.40.50.140">
    <property type="entry name" value="Nucleic acid-binding proteins"/>
    <property type="match status" value="2"/>
</dbReference>
<evidence type="ECO:0000256" key="4">
    <source>
        <dbReference type="ARBA" id="ARBA00022490"/>
    </source>
</evidence>
<protein>
    <recommendedName>
        <fullName evidence="3">exoribonuclease II</fullName>
        <ecNumber evidence="3">3.1.13.1</ecNumber>
    </recommendedName>
</protein>
<evidence type="ECO:0000313" key="11">
    <source>
        <dbReference type="EMBL" id="EKN37400.1"/>
    </source>
</evidence>
<evidence type="ECO:0000313" key="12">
    <source>
        <dbReference type="Proteomes" id="UP000011944"/>
    </source>
</evidence>
<dbReference type="Proteomes" id="UP000011944">
    <property type="component" value="Unassembled WGS sequence"/>
</dbReference>
<dbReference type="Pfam" id="PF08206">
    <property type="entry name" value="OB_RNB"/>
    <property type="match status" value="1"/>
</dbReference>
<comment type="catalytic activity">
    <reaction evidence="1">
        <text>Exonucleolytic cleavage in the 3'- to 5'-direction to yield nucleoside 5'-phosphates.</text>
        <dbReference type="EC" id="3.1.13.1"/>
    </reaction>
</comment>
<organism evidence="11 12">
    <name type="scientific">Clostridium botulinum CFSAN001627</name>
    <dbReference type="NCBI Taxonomy" id="1232189"/>
    <lineage>
        <taxon>Bacteria</taxon>
        <taxon>Bacillati</taxon>
        <taxon>Bacillota</taxon>
        <taxon>Clostridia</taxon>
        <taxon>Eubacteriales</taxon>
        <taxon>Clostridiaceae</taxon>
        <taxon>Clostridium</taxon>
    </lineage>
</organism>
<keyword evidence="4" id="KW-0963">Cytoplasm</keyword>
<evidence type="ECO:0000256" key="6">
    <source>
        <dbReference type="ARBA" id="ARBA00022801"/>
    </source>
</evidence>
<dbReference type="InterPro" id="IPR004476">
    <property type="entry name" value="RNase_II/RNase_R"/>
</dbReference>
<evidence type="ECO:0000256" key="2">
    <source>
        <dbReference type="ARBA" id="ARBA00004496"/>
    </source>
</evidence>
<dbReference type="NCBIfam" id="TIGR00358">
    <property type="entry name" value="3_prime_RNase"/>
    <property type="match status" value="1"/>
</dbReference>
<dbReference type="EC" id="3.1.13.1" evidence="3"/>
<dbReference type="PANTHER" id="PTHR23355:SF9">
    <property type="entry name" value="DIS3-LIKE EXONUCLEASE 2"/>
    <property type="match status" value="1"/>
</dbReference>
<feature type="domain" description="Cold-shock" evidence="9">
    <location>
        <begin position="74"/>
        <end position="138"/>
    </location>
</feature>
<dbReference type="InterPro" id="IPR001900">
    <property type="entry name" value="RNase_II/R"/>
</dbReference>
<evidence type="ECO:0000256" key="5">
    <source>
        <dbReference type="ARBA" id="ARBA00022722"/>
    </source>
</evidence>
<keyword evidence="8" id="KW-0694">RNA-binding</keyword>
<dbReference type="InterPro" id="IPR012340">
    <property type="entry name" value="NA-bd_OB-fold"/>
</dbReference>
<evidence type="ECO:0000256" key="8">
    <source>
        <dbReference type="ARBA" id="ARBA00022884"/>
    </source>
</evidence>
<name>M1ZS47_CLOBO</name>
<dbReference type="InterPro" id="IPR040476">
    <property type="entry name" value="CSD2"/>
</dbReference>
<keyword evidence="7" id="KW-0269">Exonuclease</keyword>
<feature type="non-terminal residue" evidence="11">
    <location>
        <position position="346"/>
    </location>
</feature>
<dbReference type="PANTHER" id="PTHR23355">
    <property type="entry name" value="RIBONUCLEASE"/>
    <property type="match status" value="1"/>
</dbReference>
<evidence type="ECO:0000256" key="1">
    <source>
        <dbReference type="ARBA" id="ARBA00001849"/>
    </source>
</evidence>
<dbReference type="GO" id="GO:0005829">
    <property type="term" value="C:cytosol"/>
    <property type="evidence" value="ECO:0007669"/>
    <property type="project" value="TreeGrafter"/>
</dbReference>